<evidence type="ECO:0000256" key="6">
    <source>
        <dbReference type="ARBA" id="ARBA00022840"/>
    </source>
</evidence>
<dbReference type="UniPathway" id="UPA00070">
    <property type="reaction ID" value="UER00115"/>
</dbReference>
<feature type="binding site" evidence="10">
    <location>
        <position position="296"/>
    </location>
    <ligand>
        <name>L-glutamine</name>
        <dbReference type="ChEBI" id="CHEBI:58359"/>
    </ligand>
</feature>
<dbReference type="InterPro" id="IPR017926">
    <property type="entry name" value="GATASE"/>
</dbReference>
<evidence type="ECO:0000256" key="1">
    <source>
        <dbReference type="ARBA" id="ARBA00005077"/>
    </source>
</evidence>
<keyword evidence="3 10" id="KW-0055">Arginine biosynthesis</keyword>
<dbReference type="InterPro" id="IPR050472">
    <property type="entry name" value="Anth_synth/Amidotransfase"/>
</dbReference>
<dbReference type="InterPro" id="IPR006274">
    <property type="entry name" value="CarbamoylP_synth_ssu"/>
</dbReference>
<evidence type="ECO:0000256" key="9">
    <source>
        <dbReference type="ARBA" id="ARBA00048816"/>
    </source>
</evidence>
<dbReference type="GO" id="GO:0004088">
    <property type="term" value="F:carbamoyl-phosphate synthase (glutamine-hydrolyzing) activity"/>
    <property type="evidence" value="ECO:0007669"/>
    <property type="project" value="UniProtKB-UniRule"/>
</dbReference>
<dbReference type="Gene3D" id="3.40.50.880">
    <property type="match status" value="1"/>
</dbReference>
<evidence type="ECO:0000256" key="5">
    <source>
        <dbReference type="ARBA" id="ARBA00022741"/>
    </source>
</evidence>
<evidence type="ECO:0000256" key="10">
    <source>
        <dbReference type="HAMAP-Rule" id="MF_01209"/>
    </source>
</evidence>
<keyword evidence="6 10" id="KW-0067">ATP-binding</keyword>
<accession>A0A7G9YVP9</accession>
<evidence type="ECO:0000256" key="2">
    <source>
        <dbReference type="ARBA" id="ARBA00007800"/>
    </source>
</evidence>
<keyword evidence="8 10" id="KW-0665">Pyrimidine biosynthesis</keyword>
<dbReference type="EC" id="6.3.5.5" evidence="10"/>
<dbReference type="GO" id="GO:0044205">
    <property type="term" value="P:'de novo' UMP biosynthetic process"/>
    <property type="evidence" value="ECO:0007669"/>
    <property type="project" value="UniProtKB-UniRule"/>
</dbReference>
<keyword evidence="11" id="KW-1133">Transmembrane helix</keyword>
<evidence type="ECO:0000256" key="4">
    <source>
        <dbReference type="ARBA" id="ARBA00022598"/>
    </source>
</evidence>
<dbReference type="PRINTS" id="PR00096">
    <property type="entry name" value="GATASE"/>
</dbReference>
<dbReference type="GO" id="GO:0006207">
    <property type="term" value="P:'de novo' pyrimidine nucleobase biosynthetic process"/>
    <property type="evidence" value="ECO:0007669"/>
    <property type="project" value="InterPro"/>
</dbReference>
<gene>
    <name evidence="10 13" type="primary">carA</name>
    <name evidence="13" type="ORF">IPGHNFGK_00039</name>
</gene>
<feature type="binding site" evidence="10">
    <location>
        <position position="225"/>
    </location>
    <ligand>
        <name>L-glutamine</name>
        <dbReference type="ChEBI" id="CHEBI:58359"/>
    </ligand>
</feature>
<feature type="transmembrane region" description="Helical" evidence="11">
    <location>
        <begin position="242"/>
        <end position="264"/>
    </location>
</feature>
<dbReference type="SUPFAM" id="SSF52021">
    <property type="entry name" value="Carbamoyl phosphate synthetase, small subunit N-terminal domain"/>
    <property type="match status" value="1"/>
</dbReference>
<dbReference type="NCBIfam" id="NF009475">
    <property type="entry name" value="PRK12838.1"/>
    <property type="match status" value="1"/>
</dbReference>
<comment type="catalytic activity">
    <reaction evidence="9 10">
        <text>hydrogencarbonate + L-glutamine + 2 ATP + H2O = carbamoyl phosphate + L-glutamate + 2 ADP + phosphate + 2 H(+)</text>
        <dbReference type="Rhea" id="RHEA:18633"/>
        <dbReference type="ChEBI" id="CHEBI:15377"/>
        <dbReference type="ChEBI" id="CHEBI:15378"/>
        <dbReference type="ChEBI" id="CHEBI:17544"/>
        <dbReference type="ChEBI" id="CHEBI:29985"/>
        <dbReference type="ChEBI" id="CHEBI:30616"/>
        <dbReference type="ChEBI" id="CHEBI:43474"/>
        <dbReference type="ChEBI" id="CHEBI:58228"/>
        <dbReference type="ChEBI" id="CHEBI:58359"/>
        <dbReference type="ChEBI" id="CHEBI:456216"/>
        <dbReference type="EC" id="6.3.5.5"/>
    </reaction>
</comment>
<feature type="binding site" evidence="10">
    <location>
        <position position="227"/>
    </location>
    <ligand>
        <name>L-glutamine</name>
        <dbReference type="ChEBI" id="CHEBI:58359"/>
    </ligand>
</feature>
<feature type="binding site" evidence="10">
    <location>
        <position position="45"/>
    </location>
    <ligand>
        <name>L-glutamine</name>
        <dbReference type="ChEBI" id="CHEBI:58359"/>
    </ligand>
</feature>
<dbReference type="InterPro" id="IPR002474">
    <property type="entry name" value="CarbamoylP_synth_ssu_N"/>
</dbReference>
<feature type="active site" evidence="10">
    <location>
        <position position="338"/>
    </location>
</feature>
<evidence type="ECO:0000256" key="7">
    <source>
        <dbReference type="ARBA" id="ARBA00022962"/>
    </source>
</evidence>
<keyword evidence="4 10" id="KW-0436">Ligase</keyword>
<keyword evidence="11" id="KW-0812">Transmembrane</keyword>
<feature type="active site" evidence="10">
    <location>
        <position position="336"/>
    </location>
</feature>
<proteinExistence type="inferred from homology"/>
<dbReference type="SUPFAM" id="SSF52317">
    <property type="entry name" value="Class I glutamine amidotransferase-like"/>
    <property type="match status" value="1"/>
</dbReference>
<feature type="active site" description="Nucleophile" evidence="10">
    <location>
        <position position="252"/>
    </location>
</feature>
<evidence type="ECO:0000256" key="8">
    <source>
        <dbReference type="ARBA" id="ARBA00022975"/>
    </source>
</evidence>
<comment type="similarity">
    <text evidence="2 10">Belongs to the CarA family.</text>
</comment>
<evidence type="ECO:0000259" key="12">
    <source>
        <dbReference type="SMART" id="SM01097"/>
    </source>
</evidence>
<feature type="domain" description="Carbamoyl-phosphate synthase small subunit N-terminal" evidence="12">
    <location>
        <begin position="1"/>
        <end position="131"/>
    </location>
</feature>
<dbReference type="NCBIfam" id="TIGR01368">
    <property type="entry name" value="CPSaseIIsmall"/>
    <property type="match status" value="1"/>
</dbReference>
<evidence type="ECO:0000256" key="3">
    <source>
        <dbReference type="ARBA" id="ARBA00022571"/>
    </source>
</evidence>
<dbReference type="PRINTS" id="PR00099">
    <property type="entry name" value="CPSGATASE"/>
</dbReference>
<dbReference type="PRINTS" id="PR00097">
    <property type="entry name" value="ANTSNTHASEII"/>
</dbReference>
<comment type="function">
    <text evidence="10">Small subunit of the glutamine-dependent carbamoyl phosphate synthetase (CPSase). CPSase catalyzes the formation of carbamoyl phosphate from the ammonia moiety of glutamine, carbonate, and phosphate donated by ATP, constituting the first step of 2 biosynthetic pathways, one leading to arginine and/or urea and the other to pyrimidine nucleotides. The small subunit (glutamine amidotransferase) binds and cleaves glutamine to supply the large subunit with the substrate ammonia.</text>
</comment>
<dbReference type="Pfam" id="PF00117">
    <property type="entry name" value="GATase"/>
    <property type="match status" value="1"/>
</dbReference>
<dbReference type="EMBL" id="MT631500">
    <property type="protein sequence ID" value="QNO52083.1"/>
    <property type="molecule type" value="Genomic_DNA"/>
</dbReference>
<dbReference type="PANTHER" id="PTHR43418">
    <property type="entry name" value="MULTIFUNCTIONAL TRYPTOPHAN BIOSYNTHESIS PROTEIN-RELATED"/>
    <property type="match status" value="1"/>
</dbReference>
<dbReference type="CDD" id="cd01744">
    <property type="entry name" value="GATase1_CPSase"/>
    <property type="match status" value="1"/>
</dbReference>
<dbReference type="UniPathway" id="UPA00068">
    <property type="reaction ID" value="UER00171"/>
</dbReference>
<keyword evidence="11" id="KW-0472">Membrane</keyword>
<dbReference type="PANTHER" id="PTHR43418:SF7">
    <property type="entry name" value="CARBAMOYL-PHOSPHATE SYNTHASE SMALL CHAIN"/>
    <property type="match status" value="1"/>
</dbReference>
<dbReference type="InterPro" id="IPR035686">
    <property type="entry name" value="CPSase_GATase1"/>
</dbReference>
<feature type="binding site" evidence="10">
    <location>
        <position position="256"/>
    </location>
    <ligand>
        <name>L-glutamine</name>
        <dbReference type="ChEBI" id="CHEBI:58359"/>
    </ligand>
</feature>
<dbReference type="GO" id="GO:0006541">
    <property type="term" value="P:glutamine metabolic process"/>
    <property type="evidence" value="ECO:0007669"/>
    <property type="project" value="InterPro"/>
</dbReference>
<comment type="pathway">
    <text evidence="10">Pyrimidine metabolism; UMP biosynthesis via de novo pathway; (S)-dihydroorotate from bicarbonate: step 1/3.</text>
</comment>
<feature type="binding site" evidence="10">
    <location>
        <position position="294"/>
    </location>
    <ligand>
        <name>L-glutamine</name>
        <dbReference type="ChEBI" id="CHEBI:58359"/>
    </ligand>
</feature>
<keyword evidence="5 10" id="KW-0547">Nucleotide-binding</keyword>
<dbReference type="GO" id="GO:0006526">
    <property type="term" value="P:L-arginine biosynthetic process"/>
    <property type="evidence" value="ECO:0007669"/>
    <property type="project" value="UniProtKB-UniRule"/>
</dbReference>
<dbReference type="SMART" id="SM01097">
    <property type="entry name" value="CPSase_sm_chain"/>
    <property type="match status" value="1"/>
</dbReference>
<reference evidence="13" key="1">
    <citation type="submission" date="2020-06" db="EMBL/GenBank/DDBJ databases">
        <title>Unique genomic features of the anaerobic methanotrophic archaea.</title>
        <authorList>
            <person name="Chadwick G.L."/>
            <person name="Skennerton C.T."/>
            <person name="Laso-Perez R."/>
            <person name="Leu A.O."/>
            <person name="Speth D.R."/>
            <person name="Yu H."/>
            <person name="Morgan-Lang C."/>
            <person name="Hatzenpichler R."/>
            <person name="Goudeau D."/>
            <person name="Malmstrom R."/>
            <person name="Brazelton W.J."/>
            <person name="Woyke T."/>
            <person name="Hallam S.J."/>
            <person name="Tyson G.W."/>
            <person name="Wegener G."/>
            <person name="Boetius A."/>
            <person name="Orphan V."/>
        </authorList>
    </citation>
    <scope>NUCLEOTIDE SEQUENCE</scope>
</reference>
<organism evidence="13">
    <name type="scientific">Candidatus Methanophagaceae archaeon ANME-1 ERB6</name>
    <dbReference type="NCBI Taxonomy" id="2759912"/>
    <lineage>
        <taxon>Archaea</taxon>
        <taxon>Methanobacteriati</taxon>
        <taxon>Methanobacteriota</taxon>
        <taxon>Stenosarchaea group</taxon>
        <taxon>Methanomicrobia</taxon>
        <taxon>Candidatus Methanophagales</taxon>
        <taxon>Candidatus Methanophagaceae</taxon>
    </lineage>
</organism>
<dbReference type="PROSITE" id="PS51273">
    <property type="entry name" value="GATASE_TYPE_1"/>
    <property type="match status" value="1"/>
</dbReference>
<keyword evidence="10" id="KW-0028">Amino-acid biosynthesis</keyword>
<dbReference type="GO" id="GO:0005524">
    <property type="term" value="F:ATP binding"/>
    <property type="evidence" value="ECO:0007669"/>
    <property type="project" value="UniProtKB-UniRule"/>
</dbReference>
<dbReference type="InterPro" id="IPR036480">
    <property type="entry name" value="CarbP_synth_ssu_N_sf"/>
</dbReference>
<feature type="region of interest" description="CPSase" evidence="10">
    <location>
        <begin position="1"/>
        <end position="176"/>
    </location>
</feature>
<evidence type="ECO:0000256" key="11">
    <source>
        <dbReference type="SAM" id="Phobius"/>
    </source>
</evidence>
<feature type="binding site" evidence="10">
    <location>
        <position position="253"/>
    </location>
    <ligand>
        <name>L-glutamine</name>
        <dbReference type="ChEBI" id="CHEBI:58359"/>
    </ligand>
</feature>
<dbReference type="Pfam" id="PF00988">
    <property type="entry name" value="CPSase_sm_chain"/>
    <property type="match status" value="1"/>
</dbReference>
<comment type="pathway">
    <text evidence="1 10">Amino-acid biosynthesis; L-arginine biosynthesis; carbamoyl phosphate from bicarbonate: step 1/1.</text>
</comment>
<comment type="catalytic activity">
    <reaction evidence="10">
        <text>L-glutamine + H2O = L-glutamate + NH4(+)</text>
        <dbReference type="Rhea" id="RHEA:15889"/>
        <dbReference type="ChEBI" id="CHEBI:15377"/>
        <dbReference type="ChEBI" id="CHEBI:28938"/>
        <dbReference type="ChEBI" id="CHEBI:29985"/>
        <dbReference type="ChEBI" id="CHEBI:58359"/>
    </reaction>
</comment>
<sequence length="361" mass="40062">MKAILALEDGTVVEGEGWGAEGTALGELVFATPFTGYEEALTDPSYKGQILMPTYPLIGNYGVSGAKFQSEGIKVEGFVVREKCDFPSHYKIKRSVDQFLREEGVPGICEIDTRMLMIKTRQYGTMKACLKVVEDYSEDENANALELAKTQPDISELDLVEQVTCEEYYRIKGKGKRIAVLDLGVKRNILKNLAERDLDIFVFPANIEESEIRSLEPDALLLSNGPGDPKRGKNAMRVVKNFAGVIPIFGICLGLQIIALALGCDTYKLKFGHRGANQPVKDLKSGRVYITAQNHGFAVDKDSMDGVAELTQLNANDDTVEGFEDHYLGIKCVQYHPEASPGPWDTEKMFFENFFASKNLY</sequence>
<feature type="binding site" evidence="10">
    <location>
        <position position="297"/>
    </location>
    <ligand>
        <name>L-glutamine</name>
        <dbReference type="ChEBI" id="CHEBI:58359"/>
    </ligand>
</feature>
<protein>
    <recommendedName>
        <fullName evidence="10">Carbamoyl phosphate synthase small chain</fullName>
        <ecNumber evidence="10">6.3.5.5</ecNumber>
    </recommendedName>
    <alternativeName>
        <fullName evidence="10">Carbamoyl phosphate synthetase glutamine chain</fullName>
    </alternativeName>
</protein>
<dbReference type="HAMAP" id="MF_01209">
    <property type="entry name" value="CPSase_S_chain"/>
    <property type="match status" value="1"/>
</dbReference>
<dbReference type="AlphaFoldDB" id="A0A7G9YVP9"/>
<comment type="subunit">
    <text evidence="10">Composed of two chains; the small (or glutamine) chain promotes the hydrolysis of glutamine to ammonia, which is used by the large (or ammonia) chain to synthesize carbamoyl phosphate. Tetramer of heterodimers (alpha,beta)4.</text>
</comment>
<dbReference type="Gene3D" id="3.50.30.20">
    <property type="entry name" value="Carbamoyl-phosphate synthase small subunit, N-terminal domain"/>
    <property type="match status" value="1"/>
</dbReference>
<keyword evidence="7 10" id="KW-0315">Glutamine amidotransferase</keyword>
<name>A0A7G9YVP9_9EURY</name>
<dbReference type="InterPro" id="IPR029062">
    <property type="entry name" value="Class_I_gatase-like"/>
</dbReference>
<evidence type="ECO:0000313" key="13">
    <source>
        <dbReference type="EMBL" id="QNO52083.1"/>
    </source>
</evidence>